<feature type="region of interest" description="Disordered" evidence="1">
    <location>
        <begin position="1"/>
        <end position="49"/>
    </location>
</feature>
<dbReference type="SUPFAM" id="SSF53335">
    <property type="entry name" value="S-adenosyl-L-methionine-dependent methyltransferases"/>
    <property type="match status" value="1"/>
</dbReference>
<dbReference type="Gene3D" id="3.40.50.150">
    <property type="entry name" value="Vaccinia Virus protein VP39"/>
    <property type="match status" value="1"/>
</dbReference>
<dbReference type="InParanoid" id="A0A2R5G208"/>
<evidence type="ECO:0000256" key="1">
    <source>
        <dbReference type="SAM" id="MobiDB-lite"/>
    </source>
</evidence>
<evidence type="ECO:0000313" key="3">
    <source>
        <dbReference type="Proteomes" id="UP000241890"/>
    </source>
</evidence>
<dbReference type="EMBL" id="BEYU01000006">
    <property type="protein sequence ID" value="GBG24575.1"/>
    <property type="molecule type" value="Genomic_DNA"/>
</dbReference>
<proteinExistence type="predicted"/>
<dbReference type="InterPro" id="IPR019410">
    <property type="entry name" value="Methyltransf_16"/>
</dbReference>
<dbReference type="Pfam" id="PF10294">
    <property type="entry name" value="Methyltransf_16"/>
    <property type="match status" value="1"/>
</dbReference>
<dbReference type="GO" id="GO:0008168">
    <property type="term" value="F:methyltransferase activity"/>
    <property type="evidence" value="ECO:0007669"/>
    <property type="project" value="UniProtKB-KW"/>
</dbReference>
<keyword evidence="2" id="KW-0489">Methyltransferase</keyword>
<dbReference type="CDD" id="cd02440">
    <property type="entry name" value="AdoMet_MTases"/>
    <property type="match status" value="1"/>
</dbReference>
<feature type="compositionally biased region" description="Acidic residues" evidence="1">
    <location>
        <begin position="33"/>
        <end position="47"/>
    </location>
</feature>
<keyword evidence="3" id="KW-1185">Reference proteome</keyword>
<dbReference type="Proteomes" id="UP000241890">
    <property type="component" value="Unassembled WGS sequence"/>
</dbReference>
<dbReference type="OrthoDB" id="413520at2759"/>
<sequence>MAEETGPFAGTETSSATPVKRNEKEGGGKKELDEDEEEEEEEGEDEGGFGLDFVFQDWLDPQTFTNHRANNFDLLGVQVQQGAFCHTKDNDQTGAVVWDDAVMLARHLVARFPASLRGKTVIDLGAGTGFLGLAVAHGCSADVIITDREVMRALIEQNVEVNKACIAAQGGSACFVPHSWGDPLKAGIAEHAPFDIVLASGCIYHEEANPALLKSLRALAGATGDIYVAIDFRFDVTKQDKDDPYAAPVVASFLSQAKSAGLELRELPADESDQGLALAREHVKKSVRIFRGCFL</sequence>
<protein>
    <submittedName>
        <fullName evidence="2">Protein N-lysine methyltransferase METTL21A</fullName>
    </submittedName>
</protein>
<keyword evidence="2" id="KW-0808">Transferase</keyword>
<dbReference type="InterPro" id="IPR029063">
    <property type="entry name" value="SAM-dependent_MTases_sf"/>
</dbReference>
<dbReference type="GO" id="GO:0032259">
    <property type="term" value="P:methylation"/>
    <property type="evidence" value="ECO:0007669"/>
    <property type="project" value="UniProtKB-KW"/>
</dbReference>
<dbReference type="GO" id="GO:0032991">
    <property type="term" value="C:protein-containing complex"/>
    <property type="evidence" value="ECO:0007669"/>
    <property type="project" value="TreeGrafter"/>
</dbReference>
<reference evidence="2 3" key="1">
    <citation type="submission" date="2017-12" db="EMBL/GenBank/DDBJ databases">
        <title>Sequencing, de novo assembly and annotation of complete genome of a new Thraustochytrid species, strain FCC1311.</title>
        <authorList>
            <person name="Sedici K."/>
            <person name="Godart F."/>
            <person name="Aiese Cigliano R."/>
            <person name="Sanseverino W."/>
            <person name="Barakat M."/>
            <person name="Ortet P."/>
            <person name="Marechal E."/>
            <person name="Cagnac O."/>
            <person name="Amato A."/>
        </authorList>
    </citation>
    <scope>NUCLEOTIDE SEQUENCE [LARGE SCALE GENOMIC DNA]</scope>
</reference>
<dbReference type="GO" id="GO:0005829">
    <property type="term" value="C:cytosol"/>
    <property type="evidence" value="ECO:0007669"/>
    <property type="project" value="TreeGrafter"/>
</dbReference>
<gene>
    <name evidence="2" type="ORF">FCC1311_007942</name>
</gene>
<accession>A0A2R5G208</accession>
<evidence type="ECO:0000313" key="2">
    <source>
        <dbReference type="EMBL" id="GBG24575.1"/>
    </source>
</evidence>
<dbReference type="PANTHER" id="PTHR14614:SF109">
    <property type="entry name" value="RIBOSOMAL LYSINE N-METHYLTRANSFERASE 5"/>
    <property type="match status" value="1"/>
</dbReference>
<organism evidence="2 3">
    <name type="scientific">Hondaea fermentalgiana</name>
    <dbReference type="NCBI Taxonomy" id="2315210"/>
    <lineage>
        <taxon>Eukaryota</taxon>
        <taxon>Sar</taxon>
        <taxon>Stramenopiles</taxon>
        <taxon>Bigyra</taxon>
        <taxon>Labyrinthulomycetes</taxon>
        <taxon>Thraustochytrida</taxon>
        <taxon>Thraustochytriidae</taxon>
        <taxon>Hondaea</taxon>
    </lineage>
</organism>
<comment type="caution">
    <text evidence="2">The sequence shown here is derived from an EMBL/GenBank/DDBJ whole genome shotgun (WGS) entry which is preliminary data.</text>
</comment>
<feature type="compositionally biased region" description="Basic and acidic residues" evidence="1">
    <location>
        <begin position="20"/>
        <end position="32"/>
    </location>
</feature>
<dbReference type="PANTHER" id="PTHR14614">
    <property type="entry name" value="HEPATOCELLULAR CARCINOMA-ASSOCIATED ANTIGEN"/>
    <property type="match status" value="1"/>
</dbReference>
<dbReference type="AlphaFoldDB" id="A0A2R5G208"/>
<name>A0A2R5G208_9STRA</name>